<protein>
    <submittedName>
        <fullName evidence="1">Uncharacterized protein</fullName>
    </submittedName>
</protein>
<organism evidence="1 2">
    <name type="scientific">Rhodococcus phage RGL3</name>
    <dbReference type="NCBI Taxonomy" id="2922221"/>
    <lineage>
        <taxon>Viruses</taxon>
        <taxon>Duplodnaviria</taxon>
        <taxon>Heunggongvirae</taxon>
        <taxon>Uroviricota</taxon>
        <taxon>Caudoviricetes</taxon>
        <taxon>Rerduovirus</taxon>
        <taxon>Rerduovirus RGL3</taxon>
    </lineage>
</organism>
<evidence type="ECO:0000313" key="2">
    <source>
        <dbReference type="Proteomes" id="UP000005433"/>
    </source>
</evidence>
<dbReference type="EMBL" id="JN116826">
    <property type="protein sequence ID" value="AEV52136.1"/>
    <property type="molecule type" value="Genomic_DNA"/>
</dbReference>
<name>G9FHP8_9CAUD</name>
<accession>G9FHP8</accession>
<sequence length="44" mass="5268">MTITVELTQHEANLITNLIAFKARRDWYPEFDLILDKIRHAQEL</sequence>
<dbReference type="GeneID" id="11541213"/>
<keyword evidence="2" id="KW-1185">Reference proteome</keyword>
<dbReference type="RefSeq" id="YP_005087014.1">
    <property type="nucleotide sequence ID" value="NC_016650.1"/>
</dbReference>
<dbReference type="KEGG" id="vg:11541213"/>
<reference evidence="1 2" key="1">
    <citation type="journal article" date="2013" name="Arch. Virol.">
        <title>Characterization and whole genome sequences of the Rhodococcus bacteriophages RGL3 and RER2.</title>
        <authorList>
            <person name="Petrovski S."/>
            <person name="Seviour R.J."/>
            <person name="Tillett D."/>
        </authorList>
    </citation>
    <scope>NUCLEOTIDE SEQUENCE [LARGE SCALE GENOMIC DNA]</scope>
</reference>
<dbReference type="Proteomes" id="UP000005433">
    <property type="component" value="Segment"/>
</dbReference>
<evidence type="ECO:0000313" key="1">
    <source>
        <dbReference type="EMBL" id="AEV52136.1"/>
    </source>
</evidence>
<proteinExistence type="predicted"/>